<accession>A0ABD2PXQ3</accession>
<dbReference type="AlphaFoldDB" id="A0ABD2PXQ3"/>
<evidence type="ECO:0000313" key="3">
    <source>
        <dbReference type="Proteomes" id="UP001626550"/>
    </source>
</evidence>
<proteinExistence type="predicted"/>
<dbReference type="PANTHER" id="PTHR31441">
    <property type="entry name" value="FOLLICULIN FAMILY MEMBER"/>
    <property type="match status" value="1"/>
</dbReference>
<comment type="caution">
    <text evidence="2">The sequence shown here is derived from an EMBL/GenBank/DDBJ whole genome shotgun (WGS) entry which is preliminary data.</text>
</comment>
<protein>
    <recommendedName>
        <fullName evidence="1">UDENN FLCN/SMCR8-type domain-containing protein</fullName>
    </recommendedName>
</protein>
<dbReference type="InterPro" id="IPR021713">
    <property type="entry name" value="Folliculin"/>
</dbReference>
<feature type="domain" description="UDENN FLCN/SMCR8-type" evidence="1">
    <location>
        <begin position="80"/>
        <end position="651"/>
    </location>
</feature>
<dbReference type="Gene3D" id="3.40.50.12430">
    <property type="match status" value="1"/>
</dbReference>
<name>A0ABD2PXQ3_9PLAT</name>
<dbReference type="EMBL" id="JBJKFK010001802">
    <property type="protein sequence ID" value="KAL3312203.1"/>
    <property type="molecule type" value="Genomic_DNA"/>
</dbReference>
<reference evidence="2 3" key="1">
    <citation type="submission" date="2024-11" db="EMBL/GenBank/DDBJ databases">
        <title>Adaptive evolution of stress response genes in parasites aligns with host niche diversity.</title>
        <authorList>
            <person name="Hahn C."/>
            <person name="Resl P."/>
        </authorList>
    </citation>
    <scope>NUCLEOTIDE SEQUENCE [LARGE SCALE GENOMIC DNA]</scope>
    <source>
        <strain evidence="2">EGGRZ-B1_66</strain>
        <tissue evidence="2">Body</tissue>
    </source>
</reference>
<gene>
    <name evidence="2" type="ORF">Ciccas_009209</name>
</gene>
<dbReference type="Proteomes" id="UP001626550">
    <property type="component" value="Unassembled WGS sequence"/>
</dbReference>
<dbReference type="InterPro" id="IPR044886">
    <property type="entry name" value="FLCN_DENN_C_sf"/>
</dbReference>
<evidence type="ECO:0000259" key="1">
    <source>
        <dbReference type="PROSITE" id="PS51834"/>
    </source>
</evidence>
<dbReference type="InterPro" id="IPR037521">
    <property type="entry name" value="FLCN/SMCR8_DENN"/>
</dbReference>
<keyword evidence="3" id="KW-1185">Reference proteome</keyword>
<organism evidence="2 3">
    <name type="scientific">Cichlidogyrus casuarinus</name>
    <dbReference type="NCBI Taxonomy" id="1844966"/>
    <lineage>
        <taxon>Eukaryota</taxon>
        <taxon>Metazoa</taxon>
        <taxon>Spiralia</taxon>
        <taxon>Lophotrochozoa</taxon>
        <taxon>Platyhelminthes</taxon>
        <taxon>Monogenea</taxon>
        <taxon>Monopisthocotylea</taxon>
        <taxon>Dactylogyridea</taxon>
        <taxon>Ancyrocephalidae</taxon>
        <taxon>Cichlidogyrus</taxon>
    </lineage>
</organism>
<sequence length="651" mass="72775">MNGVIALCHFCEEHSASVVLATQGCNPPKCESSISNNSLWRKNNSPQHLIKQLVTYNAILGVYDEGGEPIVPPPACRSCSLILNDEPGLISHDPAQEVTYASVNYPLNPFVHTALQKACVQSLSEMSADCGPSYFCDEKRRIHVFSYGFYLKDLHARGQRSKFSILLLCPDELFLFNIWPFLDLNIGLIASRLQNAANSNFDKESHEALIRARASSAQRVSQRNYTGGACSNNTDLGSLSADARRQKRSEPRSIVDLTHIDQLFYRIHAWFTWLLRAANRRWNISSQNLSPPQLEEAKSLEEDSVDATPTLSPTETVLHPTDQQCAAFAFLQHLYQMLGPVPFAQLAQYVTLGHQVVVDASHPRMGELCISALAQFIPRACVKHGLVALKEFPNPFFSLVLLKHAQNSRSEPEERSKPLQLPSMNQPLILLQVESPELKQEHAFDELNQGEMVEKTQFNLMFNGSVPLAESNLNPVFRHTSQGELYEQAAEALAMTPQAENPTLYANPVGEIDISTLVSQFCELLTLKPQLEPRLLFSAFLNIKEEWLSKARLLHWFEKCQAPLLKSSEYRKKLTAILEALNCPLPQDEAVLRFYQLGLSKYSLNNVCHARKSRSSHMSRRTSCNSSGGNSFVGDSATTVANIQTFTSSND</sequence>
<dbReference type="Gene3D" id="1.10.10.1730">
    <property type="entry name" value="Folliculin"/>
    <property type="match status" value="1"/>
</dbReference>
<evidence type="ECO:0000313" key="2">
    <source>
        <dbReference type="EMBL" id="KAL3312203.1"/>
    </source>
</evidence>
<dbReference type="Pfam" id="PF11704">
    <property type="entry name" value="Folliculin"/>
    <property type="match status" value="1"/>
</dbReference>
<dbReference type="PANTHER" id="PTHR31441:SF2">
    <property type="entry name" value="FOLLICULIN"/>
    <property type="match status" value="1"/>
</dbReference>
<dbReference type="InterPro" id="IPR037520">
    <property type="entry name" value="Folliculin/SMCR8_longin"/>
</dbReference>
<dbReference type="PROSITE" id="PS51834">
    <property type="entry name" value="DENN_FLCN_SMCR8"/>
    <property type="match status" value="1"/>
</dbReference>